<name>A0AAV3NTK9_LITER</name>
<comment type="caution">
    <text evidence="2">The sequence shown here is derived from an EMBL/GenBank/DDBJ whole genome shotgun (WGS) entry which is preliminary data.</text>
</comment>
<evidence type="ECO:0000313" key="2">
    <source>
        <dbReference type="EMBL" id="GAA0142717.1"/>
    </source>
</evidence>
<feature type="compositionally biased region" description="Basic and acidic residues" evidence="1">
    <location>
        <begin position="59"/>
        <end position="69"/>
    </location>
</feature>
<dbReference type="EMBL" id="BAABME010000431">
    <property type="protein sequence ID" value="GAA0142717.1"/>
    <property type="molecule type" value="Genomic_DNA"/>
</dbReference>
<proteinExistence type="predicted"/>
<evidence type="ECO:0000313" key="3">
    <source>
        <dbReference type="Proteomes" id="UP001454036"/>
    </source>
</evidence>
<feature type="compositionally biased region" description="Basic and acidic residues" evidence="1">
    <location>
        <begin position="77"/>
        <end position="88"/>
    </location>
</feature>
<keyword evidence="3" id="KW-1185">Reference proteome</keyword>
<evidence type="ECO:0008006" key="4">
    <source>
        <dbReference type="Google" id="ProtNLM"/>
    </source>
</evidence>
<sequence>MESNLPGKQVVSTSARSALGGGDYRTRPSFFANPSKNPSKIPRMEHSKGARTDIPVWDHLQKPKEETFKRQKARSPQRKDGRQRRPQDHTFYTPLKVPVRRIYAQLEDKRILPQPHKLKSPPNRRDKKKYREYHKDHGHDTNECRLLKAKVEKMI</sequence>
<evidence type="ECO:0000256" key="1">
    <source>
        <dbReference type="SAM" id="MobiDB-lite"/>
    </source>
</evidence>
<protein>
    <recommendedName>
        <fullName evidence="4">Reverse transcriptase domain-containing protein</fullName>
    </recommendedName>
</protein>
<dbReference type="AlphaFoldDB" id="A0AAV3NTK9"/>
<feature type="compositionally biased region" description="Basic and acidic residues" evidence="1">
    <location>
        <begin position="42"/>
        <end position="51"/>
    </location>
</feature>
<dbReference type="Proteomes" id="UP001454036">
    <property type="component" value="Unassembled WGS sequence"/>
</dbReference>
<accession>A0AAV3NTK9</accession>
<organism evidence="2 3">
    <name type="scientific">Lithospermum erythrorhizon</name>
    <name type="common">Purple gromwell</name>
    <name type="synonym">Lithospermum officinale var. erythrorhizon</name>
    <dbReference type="NCBI Taxonomy" id="34254"/>
    <lineage>
        <taxon>Eukaryota</taxon>
        <taxon>Viridiplantae</taxon>
        <taxon>Streptophyta</taxon>
        <taxon>Embryophyta</taxon>
        <taxon>Tracheophyta</taxon>
        <taxon>Spermatophyta</taxon>
        <taxon>Magnoliopsida</taxon>
        <taxon>eudicotyledons</taxon>
        <taxon>Gunneridae</taxon>
        <taxon>Pentapetalae</taxon>
        <taxon>asterids</taxon>
        <taxon>lamiids</taxon>
        <taxon>Boraginales</taxon>
        <taxon>Boraginaceae</taxon>
        <taxon>Boraginoideae</taxon>
        <taxon>Lithospermeae</taxon>
        <taxon>Lithospermum</taxon>
    </lineage>
</organism>
<feature type="region of interest" description="Disordered" evidence="1">
    <location>
        <begin position="1"/>
        <end position="141"/>
    </location>
</feature>
<reference evidence="2 3" key="1">
    <citation type="submission" date="2024-01" db="EMBL/GenBank/DDBJ databases">
        <title>The complete chloroplast genome sequence of Lithospermum erythrorhizon: insights into the phylogenetic relationship among Boraginaceae species and the maternal lineages of purple gromwells.</title>
        <authorList>
            <person name="Okada T."/>
            <person name="Watanabe K."/>
        </authorList>
    </citation>
    <scope>NUCLEOTIDE SEQUENCE [LARGE SCALE GENOMIC DNA]</scope>
</reference>
<gene>
    <name evidence="2" type="ORF">LIER_03552</name>
</gene>